<evidence type="ECO:0000256" key="4">
    <source>
        <dbReference type="ARBA" id="ARBA00022989"/>
    </source>
</evidence>
<comment type="subcellular location">
    <subcellularLocation>
        <location evidence="1">Cell membrane</location>
        <topology evidence="1">Multi-pass membrane protein</topology>
    </subcellularLocation>
</comment>
<evidence type="ECO:0000256" key="5">
    <source>
        <dbReference type="ARBA" id="ARBA00023136"/>
    </source>
</evidence>
<organism evidence="7 8">
    <name type="scientific">Tissierella carlieri</name>
    <dbReference type="NCBI Taxonomy" id="689904"/>
    <lineage>
        <taxon>Bacteria</taxon>
        <taxon>Bacillati</taxon>
        <taxon>Bacillota</taxon>
        <taxon>Tissierellia</taxon>
        <taxon>Tissierellales</taxon>
        <taxon>Tissierellaceae</taxon>
        <taxon>Tissierella</taxon>
    </lineage>
</organism>
<evidence type="ECO:0000313" key="7">
    <source>
        <dbReference type="EMBL" id="MCQ4925509.1"/>
    </source>
</evidence>
<sequence length="164" mass="18444">MQSIENKKDRRIKFLGMRVIKTVIAVYICFLISFIKKSLPFYSVIAAILCMQNDSKNSWQAGKSRIIGTLIGGVYGFIAIILISFFKIELFNYIHYLVLSLFLIPIIYSNVYLKAPNSTYISCVVFLSITVSHGGDMAPMYFALNRVIDTLIGIGVSLVINRAL</sequence>
<keyword evidence="8" id="KW-1185">Reference proteome</keyword>
<proteinExistence type="predicted"/>
<evidence type="ECO:0000256" key="2">
    <source>
        <dbReference type="ARBA" id="ARBA00022475"/>
    </source>
</evidence>
<evidence type="ECO:0000256" key="3">
    <source>
        <dbReference type="ARBA" id="ARBA00022692"/>
    </source>
</evidence>
<keyword evidence="3 6" id="KW-0812">Transmembrane</keyword>
<evidence type="ECO:0000256" key="1">
    <source>
        <dbReference type="ARBA" id="ARBA00004651"/>
    </source>
</evidence>
<dbReference type="Proteomes" id="UP001524478">
    <property type="component" value="Unassembled WGS sequence"/>
</dbReference>
<feature type="transmembrane region" description="Helical" evidence="6">
    <location>
        <begin position="66"/>
        <end position="86"/>
    </location>
</feature>
<keyword evidence="5 6" id="KW-0472">Membrane</keyword>
<gene>
    <name evidence="7" type="ORF">NE686_20605</name>
</gene>
<keyword evidence="4 6" id="KW-1133">Transmembrane helix</keyword>
<accession>A0ABT1SG88</accession>
<feature type="transmembrane region" description="Helical" evidence="6">
    <location>
        <begin position="93"/>
        <end position="113"/>
    </location>
</feature>
<dbReference type="InterPro" id="IPR010343">
    <property type="entry name" value="ArAE_1"/>
</dbReference>
<dbReference type="Pfam" id="PF06081">
    <property type="entry name" value="ArAE_1"/>
    <property type="match status" value="1"/>
</dbReference>
<dbReference type="PANTHER" id="PTHR30509">
    <property type="entry name" value="P-HYDROXYBENZOIC ACID EFFLUX PUMP SUBUNIT-RELATED"/>
    <property type="match status" value="1"/>
</dbReference>
<evidence type="ECO:0000256" key="6">
    <source>
        <dbReference type="SAM" id="Phobius"/>
    </source>
</evidence>
<protein>
    <submittedName>
        <fullName evidence="7">Aromatic acid exporter family protein</fullName>
    </submittedName>
</protein>
<dbReference type="PANTHER" id="PTHR30509:SF9">
    <property type="entry name" value="MULTIDRUG RESISTANCE PROTEIN MDTO"/>
    <property type="match status" value="1"/>
</dbReference>
<dbReference type="RefSeq" id="WP_216560919.1">
    <property type="nucleotide sequence ID" value="NZ_CP172320.1"/>
</dbReference>
<comment type="caution">
    <text evidence="7">The sequence shown here is derived from an EMBL/GenBank/DDBJ whole genome shotgun (WGS) entry which is preliminary data.</text>
</comment>
<dbReference type="EMBL" id="JANGAC010000023">
    <property type="protein sequence ID" value="MCQ4925509.1"/>
    <property type="molecule type" value="Genomic_DNA"/>
</dbReference>
<keyword evidence="2" id="KW-1003">Cell membrane</keyword>
<reference evidence="7 8" key="1">
    <citation type="submission" date="2022-06" db="EMBL/GenBank/DDBJ databases">
        <title>Isolation of gut microbiota from human fecal samples.</title>
        <authorList>
            <person name="Pamer E.G."/>
            <person name="Barat B."/>
            <person name="Waligurski E."/>
            <person name="Medina S."/>
            <person name="Paddock L."/>
            <person name="Mostad J."/>
        </authorList>
    </citation>
    <scope>NUCLEOTIDE SEQUENCE [LARGE SCALE GENOMIC DNA]</scope>
    <source>
        <strain evidence="7 8">DFI.7.95</strain>
    </source>
</reference>
<evidence type="ECO:0000313" key="8">
    <source>
        <dbReference type="Proteomes" id="UP001524478"/>
    </source>
</evidence>
<name>A0ABT1SG88_9FIRM</name>